<organism evidence="2 3">
    <name type="scientific">Ilyomonas limi</name>
    <dbReference type="NCBI Taxonomy" id="2575867"/>
    <lineage>
        <taxon>Bacteria</taxon>
        <taxon>Pseudomonadati</taxon>
        <taxon>Bacteroidota</taxon>
        <taxon>Chitinophagia</taxon>
        <taxon>Chitinophagales</taxon>
        <taxon>Chitinophagaceae</taxon>
        <taxon>Ilyomonas</taxon>
    </lineage>
</organism>
<feature type="domain" description="Methyltransferase" evidence="1">
    <location>
        <begin position="78"/>
        <end position="196"/>
    </location>
</feature>
<reference evidence="2 3" key="1">
    <citation type="submission" date="2019-05" db="EMBL/GenBank/DDBJ databases">
        <title>Panacibacter sp. strain 17mud1-8 Genome sequencing and assembly.</title>
        <authorList>
            <person name="Chhetri G."/>
        </authorList>
    </citation>
    <scope>NUCLEOTIDE SEQUENCE [LARGE SCALE GENOMIC DNA]</scope>
    <source>
        <strain evidence="2 3">17mud1-8</strain>
    </source>
</reference>
<name>A0A4U3L8D4_9BACT</name>
<dbReference type="InterPro" id="IPR025714">
    <property type="entry name" value="Methyltranfer_dom"/>
</dbReference>
<comment type="caution">
    <text evidence="2">The sequence shown here is derived from an EMBL/GenBank/DDBJ whole genome shotgun (WGS) entry which is preliminary data.</text>
</comment>
<protein>
    <submittedName>
        <fullName evidence="2">Class I SAM-dependent methyltransferase</fullName>
    </submittedName>
</protein>
<dbReference type="GO" id="GO:0032259">
    <property type="term" value="P:methylation"/>
    <property type="evidence" value="ECO:0007669"/>
    <property type="project" value="UniProtKB-KW"/>
</dbReference>
<keyword evidence="2" id="KW-0489">Methyltransferase</keyword>
<gene>
    <name evidence="2" type="ORF">FC093_07165</name>
</gene>
<evidence type="ECO:0000259" key="1">
    <source>
        <dbReference type="Pfam" id="PF13847"/>
    </source>
</evidence>
<dbReference type="Proteomes" id="UP000305848">
    <property type="component" value="Unassembled WGS sequence"/>
</dbReference>
<evidence type="ECO:0000313" key="3">
    <source>
        <dbReference type="Proteomes" id="UP000305848"/>
    </source>
</evidence>
<dbReference type="InterPro" id="IPR029063">
    <property type="entry name" value="SAM-dependent_MTases_sf"/>
</dbReference>
<keyword evidence="3" id="KW-1185">Reference proteome</keyword>
<dbReference type="CDD" id="cd02440">
    <property type="entry name" value="AdoMet_MTases"/>
    <property type="match status" value="1"/>
</dbReference>
<dbReference type="GO" id="GO:0008168">
    <property type="term" value="F:methyltransferase activity"/>
    <property type="evidence" value="ECO:0007669"/>
    <property type="project" value="UniProtKB-KW"/>
</dbReference>
<dbReference type="PANTHER" id="PTHR43591">
    <property type="entry name" value="METHYLTRANSFERASE"/>
    <property type="match status" value="1"/>
</dbReference>
<dbReference type="AlphaFoldDB" id="A0A4U3L8D4"/>
<dbReference type="PANTHER" id="PTHR43591:SF24">
    <property type="entry name" value="2-METHOXY-6-POLYPRENYL-1,4-BENZOQUINOL METHYLASE, MITOCHONDRIAL"/>
    <property type="match status" value="1"/>
</dbReference>
<dbReference type="EMBL" id="SZQL01000004">
    <property type="protein sequence ID" value="TKK69957.1"/>
    <property type="molecule type" value="Genomic_DNA"/>
</dbReference>
<evidence type="ECO:0000313" key="2">
    <source>
        <dbReference type="EMBL" id="TKK69957.1"/>
    </source>
</evidence>
<proteinExistence type="predicted"/>
<sequence>MCFCFGKCQSQTQQATDKIKSSAVYTYATPSPDGTGKFYYGREIAQVMGAAGASWLERSERQQEENTAFAVNKMNLQDSDVVADVGAGTGYYTFKIAAKVPRGKVYAVDIQDEMLRLLRERKQKEKAANVIVVKGTDTTTNLPPDSIDLAIMVDVYHELQHPQEILQSLRQALTSKGKLLLIEYRGEDTVLAIKPLHKTTVAQLNKEMAVNGFTLSYQGEFLPIQHFLLYSKTKVVNP</sequence>
<dbReference type="SUPFAM" id="SSF53335">
    <property type="entry name" value="S-adenosyl-L-methionine-dependent methyltransferases"/>
    <property type="match status" value="1"/>
</dbReference>
<dbReference type="Pfam" id="PF13847">
    <property type="entry name" value="Methyltransf_31"/>
    <property type="match status" value="1"/>
</dbReference>
<keyword evidence="2" id="KW-0808">Transferase</keyword>
<accession>A0A4U3L8D4</accession>
<dbReference type="Gene3D" id="3.40.50.150">
    <property type="entry name" value="Vaccinia Virus protein VP39"/>
    <property type="match status" value="1"/>
</dbReference>
<dbReference type="OrthoDB" id="9784101at2"/>